<gene>
    <name evidence="2" type="ORF">EJ08DRAFT_695316</name>
</gene>
<name>A0A9P4NVL8_9PEZI</name>
<proteinExistence type="predicted"/>
<feature type="region of interest" description="Disordered" evidence="1">
    <location>
        <begin position="30"/>
        <end position="79"/>
    </location>
</feature>
<evidence type="ECO:0000256" key="1">
    <source>
        <dbReference type="SAM" id="MobiDB-lite"/>
    </source>
</evidence>
<dbReference type="AlphaFoldDB" id="A0A9P4NVL8"/>
<sequence>MGRHAPVPTQRLYSTTLIAFLVLTTGGVKTNWRKQPGGPPTGSRIPRSQLINIGPAGSSTVRFDDSRDEADKEDDEEDDEIGWFTATSKTSVANPVKLVYSSVCAMGIEGEWRITLWRELD</sequence>
<organism evidence="2 3">
    <name type="scientific">Tothia fuscella</name>
    <dbReference type="NCBI Taxonomy" id="1048955"/>
    <lineage>
        <taxon>Eukaryota</taxon>
        <taxon>Fungi</taxon>
        <taxon>Dikarya</taxon>
        <taxon>Ascomycota</taxon>
        <taxon>Pezizomycotina</taxon>
        <taxon>Dothideomycetes</taxon>
        <taxon>Pleosporomycetidae</taxon>
        <taxon>Venturiales</taxon>
        <taxon>Cylindrosympodiaceae</taxon>
        <taxon>Tothia</taxon>
    </lineage>
</organism>
<dbReference type="EMBL" id="MU007025">
    <property type="protein sequence ID" value="KAF2432556.1"/>
    <property type="molecule type" value="Genomic_DNA"/>
</dbReference>
<accession>A0A9P4NVL8</accession>
<feature type="compositionally biased region" description="Acidic residues" evidence="1">
    <location>
        <begin position="66"/>
        <end position="79"/>
    </location>
</feature>
<evidence type="ECO:0000313" key="2">
    <source>
        <dbReference type="EMBL" id="KAF2432556.1"/>
    </source>
</evidence>
<keyword evidence="3" id="KW-1185">Reference proteome</keyword>
<dbReference type="Proteomes" id="UP000800235">
    <property type="component" value="Unassembled WGS sequence"/>
</dbReference>
<reference evidence="2" key="1">
    <citation type="journal article" date="2020" name="Stud. Mycol.">
        <title>101 Dothideomycetes genomes: a test case for predicting lifestyles and emergence of pathogens.</title>
        <authorList>
            <person name="Haridas S."/>
            <person name="Albert R."/>
            <person name="Binder M."/>
            <person name="Bloem J."/>
            <person name="Labutti K."/>
            <person name="Salamov A."/>
            <person name="Andreopoulos B."/>
            <person name="Baker S."/>
            <person name="Barry K."/>
            <person name="Bills G."/>
            <person name="Bluhm B."/>
            <person name="Cannon C."/>
            <person name="Castanera R."/>
            <person name="Culley D."/>
            <person name="Daum C."/>
            <person name="Ezra D."/>
            <person name="Gonzalez J."/>
            <person name="Henrissat B."/>
            <person name="Kuo A."/>
            <person name="Liang C."/>
            <person name="Lipzen A."/>
            <person name="Lutzoni F."/>
            <person name="Magnuson J."/>
            <person name="Mondo S."/>
            <person name="Nolan M."/>
            <person name="Ohm R."/>
            <person name="Pangilinan J."/>
            <person name="Park H.-J."/>
            <person name="Ramirez L."/>
            <person name="Alfaro M."/>
            <person name="Sun H."/>
            <person name="Tritt A."/>
            <person name="Yoshinaga Y."/>
            <person name="Zwiers L.-H."/>
            <person name="Turgeon B."/>
            <person name="Goodwin S."/>
            <person name="Spatafora J."/>
            <person name="Crous P."/>
            <person name="Grigoriev I."/>
        </authorList>
    </citation>
    <scope>NUCLEOTIDE SEQUENCE</scope>
    <source>
        <strain evidence="2">CBS 130266</strain>
    </source>
</reference>
<protein>
    <submittedName>
        <fullName evidence="2">Uncharacterized protein</fullName>
    </submittedName>
</protein>
<evidence type="ECO:0000313" key="3">
    <source>
        <dbReference type="Proteomes" id="UP000800235"/>
    </source>
</evidence>
<comment type="caution">
    <text evidence="2">The sequence shown here is derived from an EMBL/GenBank/DDBJ whole genome shotgun (WGS) entry which is preliminary data.</text>
</comment>